<protein>
    <submittedName>
        <fullName evidence="2">Uncharacterized protein</fullName>
    </submittedName>
</protein>
<evidence type="ECO:0000313" key="2">
    <source>
        <dbReference type="EMBL" id="KIO18577.1"/>
    </source>
</evidence>
<dbReference type="AlphaFoldDB" id="A0A0C3LAQ6"/>
<feature type="region of interest" description="Disordered" evidence="1">
    <location>
        <begin position="1"/>
        <end position="23"/>
    </location>
</feature>
<sequence>MPSNSIPSLHPNSVPERYSRTGAGYRNADPSTWVRHHHLPTALPDGWSSRRNLADMLLLEGYGKLEVKHSTRRMGVSQVAS</sequence>
<dbReference type="EMBL" id="KN823276">
    <property type="protein sequence ID" value="KIO18577.1"/>
    <property type="molecule type" value="Genomic_DNA"/>
</dbReference>
<feature type="compositionally biased region" description="Polar residues" evidence="1">
    <location>
        <begin position="1"/>
        <end position="11"/>
    </location>
</feature>
<dbReference type="HOGENOM" id="CLU_2575609_0_0_1"/>
<evidence type="ECO:0000256" key="1">
    <source>
        <dbReference type="SAM" id="MobiDB-lite"/>
    </source>
</evidence>
<reference evidence="3" key="2">
    <citation type="submission" date="2015-01" db="EMBL/GenBank/DDBJ databases">
        <title>Evolutionary Origins and Diversification of the Mycorrhizal Mutualists.</title>
        <authorList>
            <consortium name="DOE Joint Genome Institute"/>
            <consortium name="Mycorrhizal Genomics Consortium"/>
            <person name="Kohler A."/>
            <person name="Kuo A."/>
            <person name="Nagy L.G."/>
            <person name="Floudas D."/>
            <person name="Copeland A."/>
            <person name="Barry K.W."/>
            <person name="Cichocki N."/>
            <person name="Veneault-Fourrey C."/>
            <person name="LaButti K."/>
            <person name="Lindquist E.A."/>
            <person name="Lipzen A."/>
            <person name="Lundell T."/>
            <person name="Morin E."/>
            <person name="Murat C."/>
            <person name="Riley R."/>
            <person name="Ohm R."/>
            <person name="Sun H."/>
            <person name="Tunlid A."/>
            <person name="Henrissat B."/>
            <person name="Grigoriev I.V."/>
            <person name="Hibbett D.S."/>
            <person name="Martin F."/>
        </authorList>
    </citation>
    <scope>NUCLEOTIDE SEQUENCE [LARGE SCALE GENOMIC DNA]</scope>
    <source>
        <strain evidence="3">MUT 4182</strain>
    </source>
</reference>
<proteinExistence type="predicted"/>
<dbReference type="Proteomes" id="UP000054248">
    <property type="component" value="Unassembled WGS sequence"/>
</dbReference>
<organism evidence="2 3">
    <name type="scientific">Tulasnella calospora MUT 4182</name>
    <dbReference type="NCBI Taxonomy" id="1051891"/>
    <lineage>
        <taxon>Eukaryota</taxon>
        <taxon>Fungi</taxon>
        <taxon>Dikarya</taxon>
        <taxon>Basidiomycota</taxon>
        <taxon>Agaricomycotina</taxon>
        <taxon>Agaricomycetes</taxon>
        <taxon>Cantharellales</taxon>
        <taxon>Tulasnellaceae</taxon>
        <taxon>Tulasnella</taxon>
    </lineage>
</organism>
<keyword evidence="3" id="KW-1185">Reference proteome</keyword>
<accession>A0A0C3LAQ6</accession>
<reference evidence="2 3" key="1">
    <citation type="submission" date="2014-04" db="EMBL/GenBank/DDBJ databases">
        <authorList>
            <consortium name="DOE Joint Genome Institute"/>
            <person name="Kuo A."/>
            <person name="Girlanda M."/>
            <person name="Perotto S."/>
            <person name="Kohler A."/>
            <person name="Nagy L.G."/>
            <person name="Floudas D."/>
            <person name="Copeland A."/>
            <person name="Barry K.W."/>
            <person name="Cichocki N."/>
            <person name="Veneault-Fourrey C."/>
            <person name="LaButti K."/>
            <person name="Lindquist E.A."/>
            <person name="Lipzen A."/>
            <person name="Lundell T."/>
            <person name="Morin E."/>
            <person name="Murat C."/>
            <person name="Sun H."/>
            <person name="Tunlid A."/>
            <person name="Henrissat B."/>
            <person name="Grigoriev I.V."/>
            <person name="Hibbett D.S."/>
            <person name="Martin F."/>
            <person name="Nordberg H.P."/>
            <person name="Cantor M.N."/>
            <person name="Hua S.X."/>
        </authorList>
    </citation>
    <scope>NUCLEOTIDE SEQUENCE [LARGE SCALE GENOMIC DNA]</scope>
    <source>
        <strain evidence="2 3">MUT 4182</strain>
    </source>
</reference>
<gene>
    <name evidence="2" type="ORF">M407DRAFT_157634</name>
</gene>
<evidence type="ECO:0000313" key="3">
    <source>
        <dbReference type="Proteomes" id="UP000054248"/>
    </source>
</evidence>
<name>A0A0C3LAQ6_9AGAM</name>